<dbReference type="OrthoDB" id="10389763at2759"/>
<comment type="caution">
    <text evidence="2">The sequence shown here is derived from an EMBL/GenBank/DDBJ whole genome shotgun (WGS) entry which is preliminary data.</text>
</comment>
<keyword evidence="1" id="KW-0472">Membrane</keyword>
<feature type="transmembrane region" description="Helical" evidence="1">
    <location>
        <begin position="68"/>
        <end position="86"/>
    </location>
</feature>
<evidence type="ECO:0000313" key="3">
    <source>
        <dbReference type="Proteomes" id="UP000247409"/>
    </source>
</evidence>
<dbReference type="AlphaFoldDB" id="A0A2V3IIK3"/>
<feature type="transmembrane region" description="Helical" evidence="1">
    <location>
        <begin position="14"/>
        <end position="32"/>
    </location>
</feature>
<keyword evidence="1" id="KW-0812">Transmembrane</keyword>
<evidence type="ECO:0000313" key="2">
    <source>
        <dbReference type="EMBL" id="PXF41901.1"/>
    </source>
</evidence>
<sequence length="492" mass="55801">MELNTNLPVPIFNVLKYLFITLAIDGVVRSGLDGFEHFRRRLSLHRGYSVHFESTRIDRYNLLHQISFCRFSSLVLLFITLAAYAVEIGLEFATDSKATRFPIAGTVRRLNYTRGVCSLDTIIYRTNANQFARLAEECIVLEDNKYRLYRPIWITSPEDSAQPLCEPTPGNLLYESGEVYESLHGKGAQAARELDQLIRTMRAHSYKSNGDVNRSFISMQITSKDIVGKFPYRMRDTEYFTSAVFIKLLGKTGVKCIGTVYGRHGEGMMRVMMLACTNGFTENGTLSYAQGTGLVEMDVGDVDGNWSTIIAVESRRFVYQFARGVVGEQFQTNAVAYAAFLAVSRAEDKINVNKYAIAYRNCKQLSVPSRNPESWVESIPFYRSEPRITATVELWAIIVLVCWLVVVTAARILLHAVANHKGMPNRLLGEQQMVCRWVEEKEREKLSGEGNDSIEPCKRGYLSVENGDFKDCITATKRPRNIIRDRRKSFSP</sequence>
<dbReference type="Proteomes" id="UP000247409">
    <property type="component" value="Unassembled WGS sequence"/>
</dbReference>
<feature type="transmembrane region" description="Helical" evidence="1">
    <location>
        <begin position="394"/>
        <end position="414"/>
    </location>
</feature>
<dbReference type="EMBL" id="NBIV01000185">
    <property type="protein sequence ID" value="PXF41901.1"/>
    <property type="molecule type" value="Genomic_DNA"/>
</dbReference>
<reference evidence="2 3" key="1">
    <citation type="journal article" date="2018" name="Mol. Biol. Evol.">
        <title>Analysis of the draft genome of the red seaweed Gracilariopsis chorda provides insights into genome size evolution in Rhodophyta.</title>
        <authorList>
            <person name="Lee J."/>
            <person name="Yang E.C."/>
            <person name="Graf L."/>
            <person name="Yang J.H."/>
            <person name="Qiu H."/>
            <person name="Zel Zion U."/>
            <person name="Chan C.X."/>
            <person name="Stephens T.G."/>
            <person name="Weber A.P.M."/>
            <person name="Boo G.H."/>
            <person name="Boo S.M."/>
            <person name="Kim K.M."/>
            <person name="Shin Y."/>
            <person name="Jung M."/>
            <person name="Lee S.J."/>
            <person name="Yim H.S."/>
            <person name="Lee J.H."/>
            <person name="Bhattacharya D."/>
            <person name="Yoon H.S."/>
        </authorList>
    </citation>
    <scope>NUCLEOTIDE SEQUENCE [LARGE SCALE GENOMIC DNA]</scope>
    <source>
        <strain evidence="2 3">SKKU-2015</strain>
        <tissue evidence="2">Whole body</tissue>
    </source>
</reference>
<gene>
    <name evidence="2" type="ORF">BWQ96_08353</name>
</gene>
<accession>A0A2V3IIK3</accession>
<name>A0A2V3IIK3_9FLOR</name>
<organism evidence="2 3">
    <name type="scientific">Gracilariopsis chorda</name>
    <dbReference type="NCBI Taxonomy" id="448386"/>
    <lineage>
        <taxon>Eukaryota</taxon>
        <taxon>Rhodophyta</taxon>
        <taxon>Florideophyceae</taxon>
        <taxon>Rhodymeniophycidae</taxon>
        <taxon>Gracilariales</taxon>
        <taxon>Gracilariaceae</taxon>
        <taxon>Gracilariopsis</taxon>
    </lineage>
</organism>
<keyword evidence="1" id="KW-1133">Transmembrane helix</keyword>
<keyword evidence="3" id="KW-1185">Reference proteome</keyword>
<proteinExistence type="predicted"/>
<evidence type="ECO:0000256" key="1">
    <source>
        <dbReference type="SAM" id="Phobius"/>
    </source>
</evidence>
<protein>
    <submittedName>
        <fullName evidence="2">Uncharacterized protein</fullName>
    </submittedName>
</protein>